<dbReference type="Gene3D" id="2.160.10.10">
    <property type="entry name" value="Hexapeptide repeat proteins"/>
    <property type="match status" value="1"/>
</dbReference>
<dbReference type="EMBL" id="CP119896">
    <property type="protein sequence ID" value="WFD28119.1"/>
    <property type="molecule type" value="Genomic_DNA"/>
</dbReference>
<dbReference type="PANTHER" id="PTHR45887:SF1">
    <property type="entry name" value="TRANSLATION INITIATION FACTOR EIF-2B SUBUNIT EPSILON"/>
    <property type="match status" value="1"/>
</dbReference>
<dbReference type="GO" id="GO:0005085">
    <property type="term" value="F:guanyl-nucleotide exchange factor activity"/>
    <property type="evidence" value="ECO:0007669"/>
    <property type="project" value="InterPro"/>
</dbReference>
<feature type="region of interest" description="Disordered" evidence="7">
    <location>
        <begin position="463"/>
        <end position="514"/>
    </location>
</feature>
<keyword evidence="3" id="KW-0963">Cytoplasm</keyword>
<evidence type="ECO:0000256" key="7">
    <source>
        <dbReference type="SAM" id="MobiDB-lite"/>
    </source>
</evidence>
<dbReference type="GO" id="GO:0003743">
    <property type="term" value="F:translation initiation factor activity"/>
    <property type="evidence" value="ECO:0007669"/>
    <property type="project" value="UniProtKB-KW"/>
</dbReference>
<dbReference type="CDD" id="cd11558">
    <property type="entry name" value="W2_eIF2B_epsilon"/>
    <property type="match status" value="1"/>
</dbReference>
<feature type="compositionally biased region" description="Acidic residues" evidence="7">
    <location>
        <begin position="547"/>
        <end position="565"/>
    </location>
</feature>
<dbReference type="GO" id="GO:0005829">
    <property type="term" value="C:cytosol"/>
    <property type="evidence" value="ECO:0007669"/>
    <property type="project" value="UniProtKB-SubCell"/>
</dbReference>
<dbReference type="Gene3D" id="3.90.550.10">
    <property type="entry name" value="Spore Coat Polysaccharide Biosynthesis Protein SpsA, Chain A"/>
    <property type="match status" value="1"/>
</dbReference>
<dbReference type="AlphaFoldDB" id="A0AAF0J3P2"/>
<dbReference type="InterPro" id="IPR029044">
    <property type="entry name" value="Nucleotide-diphossugar_trans"/>
</dbReference>
<feature type="domain" description="W2" evidence="8">
    <location>
        <begin position="597"/>
        <end position="771"/>
    </location>
</feature>
<dbReference type="SUPFAM" id="SSF53448">
    <property type="entry name" value="Nucleotide-diphospho-sugar transferases"/>
    <property type="match status" value="1"/>
</dbReference>
<feature type="region of interest" description="Disordered" evidence="7">
    <location>
        <begin position="546"/>
        <end position="607"/>
    </location>
</feature>
<name>A0AAF0J3P2_9BASI</name>
<keyword evidence="9" id="KW-0648">Protein biosynthesis</keyword>
<evidence type="ECO:0000256" key="2">
    <source>
        <dbReference type="ARBA" id="ARBA00007878"/>
    </source>
</evidence>
<dbReference type="PROSITE" id="PS51363">
    <property type="entry name" value="W2"/>
    <property type="match status" value="1"/>
</dbReference>
<dbReference type="PANTHER" id="PTHR45887">
    <property type="entry name" value="TRANSLATION INITIATION FACTOR EIF-2B SUBUNIT EPSILON"/>
    <property type="match status" value="1"/>
</dbReference>
<comment type="subunit">
    <text evidence="6">Component of the translation initiation factor 2B (eIF2B) complex which is a heterodecamer of two sets of five different subunits: alpha, beta, gamma, delta and epsilon. Subunits alpha, beta and delta comprise a regulatory subcomplex and subunits epsilon and gamma comprise a catalytic subcomplex. Within the complex, the hexameric regulatory complex resides at the center, with the two heterodimeric catalytic subcomplexes bound on opposite sides.</text>
</comment>
<dbReference type="GO" id="GO:0005851">
    <property type="term" value="C:eukaryotic translation initiation factor 2B complex"/>
    <property type="evidence" value="ECO:0007669"/>
    <property type="project" value="TreeGrafter"/>
</dbReference>
<dbReference type="InterPro" id="IPR051956">
    <property type="entry name" value="eIF2B_epsilon"/>
</dbReference>
<organism evidence="9 10">
    <name type="scientific">Malassezia nana</name>
    <dbReference type="NCBI Taxonomy" id="180528"/>
    <lineage>
        <taxon>Eukaryota</taxon>
        <taxon>Fungi</taxon>
        <taxon>Dikarya</taxon>
        <taxon>Basidiomycota</taxon>
        <taxon>Ustilaginomycotina</taxon>
        <taxon>Malasseziomycetes</taxon>
        <taxon>Malasseziales</taxon>
        <taxon>Malasseziaceae</taxon>
        <taxon>Malassezia</taxon>
    </lineage>
</organism>
<reference evidence="9" key="1">
    <citation type="submission" date="2023-03" db="EMBL/GenBank/DDBJ databases">
        <title>Mating type loci evolution in Malassezia.</title>
        <authorList>
            <person name="Coelho M.A."/>
        </authorList>
    </citation>
    <scope>NUCLEOTIDE SEQUENCE</scope>
    <source>
        <strain evidence="9">CBS 9557</strain>
    </source>
</reference>
<keyword evidence="9" id="KW-0396">Initiation factor</keyword>
<dbReference type="SUPFAM" id="SSF48371">
    <property type="entry name" value="ARM repeat"/>
    <property type="match status" value="1"/>
</dbReference>
<dbReference type="InterPro" id="IPR044123">
    <property type="entry name" value="W2_eIF2B_epsilon"/>
</dbReference>
<evidence type="ECO:0000256" key="1">
    <source>
        <dbReference type="ARBA" id="ARBA00004514"/>
    </source>
</evidence>
<accession>A0AAF0J3P2</accession>
<dbReference type="InterPro" id="IPR056764">
    <property type="entry name" value="LbH_EIF2B3/5"/>
</dbReference>
<dbReference type="CDD" id="cd04197">
    <property type="entry name" value="eIF-2B_epsilon_N"/>
    <property type="match status" value="1"/>
</dbReference>
<evidence type="ECO:0000256" key="3">
    <source>
        <dbReference type="ARBA" id="ARBA00022490"/>
    </source>
</evidence>
<proteinExistence type="inferred from homology"/>
<dbReference type="Pfam" id="PF25084">
    <property type="entry name" value="LbH_EIF2B"/>
    <property type="match status" value="1"/>
</dbReference>
<evidence type="ECO:0000313" key="10">
    <source>
        <dbReference type="Proteomes" id="UP001213623"/>
    </source>
</evidence>
<dbReference type="Pfam" id="PF02020">
    <property type="entry name" value="W2"/>
    <property type="match status" value="1"/>
</dbReference>
<dbReference type="Proteomes" id="UP001213623">
    <property type="component" value="Chromosome 5"/>
</dbReference>
<keyword evidence="10" id="KW-1185">Reference proteome</keyword>
<evidence type="ECO:0000313" key="9">
    <source>
        <dbReference type="EMBL" id="WFD28119.1"/>
    </source>
</evidence>
<dbReference type="GO" id="GO:0031369">
    <property type="term" value="F:translation initiation factor binding"/>
    <property type="evidence" value="ECO:0007669"/>
    <property type="project" value="InterPro"/>
</dbReference>
<evidence type="ECO:0000256" key="4">
    <source>
        <dbReference type="ARBA" id="ARBA00044144"/>
    </source>
</evidence>
<evidence type="ECO:0000259" key="8">
    <source>
        <dbReference type="PROSITE" id="PS51363"/>
    </source>
</evidence>
<protein>
    <recommendedName>
        <fullName evidence="4">Translation initiation factor eIF2B subunit epsilon</fullName>
    </recommendedName>
    <alternativeName>
        <fullName evidence="5">eIF2B GDP-GTP exchange factor subunit epsilon</fullName>
    </alternativeName>
</protein>
<evidence type="ECO:0000256" key="6">
    <source>
        <dbReference type="ARBA" id="ARBA00046432"/>
    </source>
</evidence>
<evidence type="ECO:0000256" key="5">
    <source>
        <dbReference type="ARBA" id="ARBA00044345"/>
    </source>
</evidence>
<dbReference type="InterPro" id="IPR003307">
    <property type="entry name" value="W2_domain"/>
</dbReference>
<dbReference type="Gene3D" id="1.25.40.180">
    <property type="match status" value="1"/>
</dbReference>
<feature type="compositionally biased region" description="Basic and acidic residues" evidence="7">
    <location>
        <begin position="592"/>
        <end position="607"/>
    </location>
</feature>
<dbReference type="InterPro" id="IPR035543">
    <property type="entry name" value="eIF-2B_epsilon_N"/>
</dbReference>
<comment type="similarity">
    <text evidence="2">Belongs to the eIF-2B gamma/epsilon subunits family.</text>
</comment>
<dbReference type="InterPro" id="IPR016024">
    <property type="entry name" value="ARM-type_fold"/>
</dbReference>
<dbReference type="Pfam" id="PF00483">
    <property type="entry name" value="NTP_transferase"/>
    <property type="match status" value="1"/>
</dbReference>
<feature type="compositionally biased region" description="Acidic residues" evidence="7">
    <location>
        <begin position="466"/>
        <end position="482"/>
    </location>
</feature>
<sequence>MAAVEVAQDDPLQAVVLCDVFTQRFAPLTLDRPRCLMPVCNVPLIEWTLESLAAAGVHEVFFLATWHVSQIRAYLEKNHPLLFRAPGSRAPPAPATSLTRISLIAVPEARSVGDTMRELDAHQVIKSDFVLMHGDSLGTMDIGAMVRAHKERRQADRNAIMTIGTMPAPQTSGARRPGDLSVFVLAPSTSQLLHYAAVPGLPRVPLLLLPLELMEQPRTELDVRNDLVDCGVDVCSIDVPPLFTENFDYQTLRREFVQGILTSDLLEAKIFVHVAPPAGATSTSAGEPFSVVSRGVLGMPPHGAGYMLRVSDPARYDTASRDVLAGWTYPNTPRLGMPDGATYTSAAGLRFTAAQVTMARTAVLGRRTLLGAHVRLDDGAQVHESVLGEGVRIGAHSVIRGSYLWRGTQVGEGCTLDQCLVGEGVQILDHVHLQRGTIVGDGCVIGPGVRLAPFARVSMHAYRASEDDEDEENEEDVDEADTDATLGPASRGYLWPPLGTASTASDDSDEEVDELEHAANARLFAMGADRSVVVWDDALSELSSIDADSDADALSDESSEAESDESSPTSPSAYGSVSLTLSGGHESQTYGEKLESEERRREFEHEARASLERAFEEKHAPENAAIELKTLRMASNVPPGEVRKVVISFVLSHCAVDQPRETAALLDHWGALIREVAHDDQVEALAVMQSFCALHVSHTKLFGPLLTKVYNDEMVSDEAILAWWRHPSSRQVVLDSEASTAQAQQVVLELRKRAEPVVRHILEGSDESEEESE</sequence>
<feature type="compositionally biased region" description="Polar residues" evidence="7">
    <location>
        <begin position="568"/>
        <end position="590"/>
    </location>
</feature>
<gene>
    <name evidence="9" type="primary">GCD6</name>
    <name evidence="9" type="ORF">MNAN1_003125</name>
</gene>
<dbReference type="InterPro" id="IPR005835">
    <property type="entry name" value="NTP_transferase_dom"/>
</dbReference>
<comment type="subcellular location">
    <subcellularLocation>
        <location evidence="1">Cytoplasm</location>
        <location evidence="1">Cytosol</location>
    </subcellularLocation>
</comment>